<organism evidence="2 3">
    <name type="scientific">Penicillium brevicompactum</name>
    <dbReference type="NCBI Taxonomy" id="5074"/>
    <lineage>
        <taxon>Eukaryota</taxon>
        <taxon>Fungi</taxon>
        <taxon>Dikarya</taxon>
        <taxon>Ascomycota</taxon>
        <taxon>Pezizomycotina</taxon>
        <taxon>Eurotiomycetes</taxon>
        <taxon>Eurotiomycetidae</taxon>
        <taxon>Eurotiales</taxon>
        <taxon>Aspergillaceae</taxon>
        <taxon>Penicillium</taxon>
    </lineage>
</organism>
<dbReference type="CDD" id="cd02440">
    <property type="entry name" value="AdoMet_MTases"/>
    <property type="match status" value="1"/>
</dbReference>
<comment type="caution">
    <text evidence="2">The sequence shown here is derived from an EMBL/GenBank/DDBJ whole genome shotgun (WGS) entry which is preliminary data.</text>
</comment>
<dbReference type="Gene3D" id="3.40.50.150">
    <property type="entry name" value="Vaccinia Virus protein VP39"/>
    <property type="match status" value="1"/>
</dbReference>
<dbReference type="InterPro" id="IPR021829">
    <property type="entry name" value="DUF3419"/>
</dbReference>
<dbReference type="PANTHER" id="PTHR47473:SF1">
    <property type="entry name" value="METHYLTRANSFERASE DOMAIN-CONTAINING PROTEIN"/>
    <property type="match status" value="1"/>
</dbReference>
<dbReference type="EMBL" id="JAPZBQ010000001">
    <property type="protein sequence ID" value="KAJ5351967.1"/>
    <property type="molecule type" value="Genomic_DNA"/>
</dbReference>
<reference evidence="2" key="1">
    <citation type="submission" date="2022-12" db="EMBL/GenBank/DDBJ databases">
        <authorList>
            <person name="Petersen C."/>
        </authorList>
    </citation>
    <scope>NUCLEOTIDE SEQUENCE</scope>
    <source>
        <strain evidence="2">IBT 35673</strain>
    </source>
</reference>
<dbReference type="SUPFAM" id="SSF53335">
    <property type="entry name" value="S-adenosyl-L-methionine-dependent methyltransferases"/>
    <property type="match status" value="1"/>
</dbReference>
<dbReference type="Pfam" id="PF11899">
    <property type="entry name" value="DUF3419"/>
    <property type="match status" value="1"/>
</dbReference>
<dbReference type="Proteomes" id="UP001147695">
    <property type="component" value="Unassembled WGS sequence"/>
</dbReference>
<gene>
    <name evidence="2" type="ORF">N7452_000941</name>
</gene>
<accession>A0A9W9R1E0</accession>
<proteinExistence type="predicted"/>
<dbReference type="InterPro" id="IPR029063">
    <property type="entry name" value="SAM-dependent_MTases_sf"/>
</dbReference>
<name>A0A9W9R1E0_PENBR</name>
<reference evidence="2" key="2">
    <citation type="journal article" date="2023" name="IMA Fungus">
        <title>Comparative genomic study of the Penicillium genus elucidates a diverse pangenome and 15 lateral gene transfer events.</title>
        <authorList>
            <person name="Petersen C."/>
            <person name="Sorensen T."/>
            <person name="Nielsen M.R."/>
            <person name="Sondergaard T.E."/>
            <person name="Sorensen J.L."/>
            <person name="Fitzpatrick D.A."/>
            <person name="Frisvad J.C."/>
            <person name="Nielsen K.L."/>
        </authorList>
    </citation>
    <scope>NUCLEOTIDE SEQUENCE</scope>
    <source>
        <strain evidence="2">IBT 35673</strain>
    </source>
</reference>
<evidence type="ECO:0000256" key="1">
    <source>
        <dbReference type="SAM" id="MobiDB-lite"/>
    </source>
</evidence>
<evidence type="ECO:0000313" key="2">
    <source>
        <dbReference type="EMBL" id="KAJ5351967.1"/>
    </source>
</evidence>
<evidence type="ECO:0000313" key="3">
    <source>
        <dbReference type="Proteomes" id="UP001147695"/>
    </source>
</evidence>
<feature type="compositionally biased region" description="Polar residues" evidence="1">
    <location>
        <begin position="1"/>
        <end position="12"/>
    </location>
</feature>
<dbReference type="Pfam" id="PF13489">
    <property type="entry name" value="Methyltransf_23"/>
    <property type="match status" value="1"/>
</dbReference>
<dbReference type="AlphaFoldDB" id="A0A9W9R1E0"/>
<feature type="region of interest" description="Disordered" evidence="1">
    <location>
        <begin position="1"/>
        <end position="35"/>
    </location>
</feature>
<sequence length="815" mass="93118">MTNTSLGLSSNEYRGDPGSPYCEVQDKPHSQARVKRQKKSRLSRVFLLFFYACFVKPHGSKENGTQQDALESFYKKQAGIYDKTRKLLLQGREDMLALLASELLSREKVRKSNNVAKPVWVDVGGGTGWNIEAMSAFLDVPRFFSSVYLVDLSPSLCEIAQQRFQRLGWDNVKVVCEDARKLTIEKYEGGIPNRGISTYDPVSSHVPRRQKEHGVADLITMSYSLSMIPDYFSVVDSLHSLLSPDGVMGVIDFYVQSKTEFSFRNYTGGSIGRHVGWFMRAFWRAWFDLDRVNLEASRRDYLEYRFGTIKSTPCLRNFSPYEVVEKINALATDLHYLDSAGPNNVFTRTGKFYAQSKQSGASITAIQNLSNNLPLPSFFYQNHHWRNYYDESLRKHTQFKNDYIYTFTWEDSQVDDQLLNLTSDDVVLAITSAGDNILSYALRSPAKIHAVDLNPSQNHLLELKMASYTALSYEDFWMLFGEGKHPNFRTLLLTKLSPHLSSRAFQFWLYRCHIFSTSNRYGLYDTGGSRHGIRAFRWISYLFGFHGAVRDFLKAKELDEQRHIWKQRIRPALLSSLVCRLIVSQERFLWSALGVPKYQLTMIENDYVESLPSGGPTKADCKTRSRAIWRYMVSTLDPVVENTQISLNNPYYHICMAGTFSRQCHPEYLSREAHANLSQPDALDGIQIHTDEIDEVLSHMDSNRLTVAVLMDSMDWFDPNGVAATAQITKLNRTLKMGGRVLLRSSALRPWYVDIFEAHGFSCKCTGSRTDGACIDRVNMYASCWLCTKMENLPLSTPEPEMTCMDVSDNNCLSP</sequence>
<protein>
    <submittedName>
        <fullName evidence="2">Protein-L-isoaspartate O-methyltransferase</fullName>
    </submittedName>
</protein>
<dbReference type="PANTHER" id="PTHR47473">
    <property type="entry name" value="BTA1P"/>
    <property type="match status" value="1"/>
</dbReference>